<dbReference type="GO" id="GO:0005525">
    <property type="term" value="F:GTP binding"/>
    <property type="evidence" value="ECO:0007669"/>
    <property type="project" value="UniProtKB-KW"/>
</dbReference>
<sequence length="149" mass="16137">MHRAGAYEQLKLNATKAKIEFYEIDTTDSVTTITGVKELNKNDMIIIDTSGFALSEVSKTHDALEPHLIVLVMDVTSLSDQLVAFQQGLSVGAVILSNMDGRFKGGAALNAAAAGIPITFFGNGQHVEDLKLYDPTKYVIRLLGKLLNL</sequence>
<organism evidence="4 5">
    <name type="scientific">Stephania japonica</name>
    <dbReference type="NCBI Taxonomy" id="461633"/>
    <lineage>
        <taxon>Eukaryota</taxon>
        <taxon>Viridiplantae</taxon>
        <taxon>Streptophyta</taxon>
        <taxon>Embryophyta</taxon>
        <taxon>Tracheophyta</taxon>
        <taxon>Spermatophyta</taxon>
        <taxon>Magnoliopsida</taxon>
        <taxon>Ranunculales</taxon>
        <taxon>Menispermaceae</taxon>
        <taxon>Menispermoideae</taxon>
        <taxon>Cissampelideae</taxon>
        <taxon>Stephania</taxon>
    </lineage>
</organism>
<dbReference type="InterPro" id="IPR027417">
    <property type="entry name" value="P-loop_NTPase"/>
</dbReference>
<feature type="domain" description="SRP54-type proteins GTP-binding" evidence="3">
    <location>
        <begin position="1"/>
        <end position="144"/>
    </location>
</feature>
<dbReference type="InterPro" id="IPR000897">
    <property type="entry name" value="SRP54_GTPase_dom"/>
</dbReference>
<keyword evidence="1" id="KW-0547">Nucleotide-binding</keyword>
<dbReference type="AlphaFoldDB" id="A0AAP0PU59"/>
<name>A0AAP0PU59_9MAGN</name>
<evidence type="ECO:0000256" key="2">
    <source>
        <dbReference type="ARBA" id="ARBA00023134"/>
    </source>
</evidence>
<dbReference type="PANTHER" id="PTHR11564">
    <property type="entry name" value="SIGNAL RECOGNITION PARTICLE 54K PROTEIN SRP54"/>
    <property type="match status" value="1"/>
</dbReference>
<dbReference type="InterPro" id="IPR022941">
    <property type="entry name" value="SRP54"/>
</dbReference>
<keyword evidence="2" id="KW-0342">GTP-binding</keyword>
<dbReference type="Pfam" id="PF00448">
    <property type="entry name" value="SRP54"/>
    <property type="match status" value="1"/>
</dbReference>
<gene>
    <name evidence="4" type="ORF">Sjap_000566</name>
</gene>
<proteinExistence type="predicted"/>
<dbReference type="GO" id="GO:0003924">
    <property type="term" value="F:GTPase activity"/>
    <property type="evidence" value="ECO:0007669"/>
    <property type="project" value="InterPro"/>
</dbReference>
<dbReference type="Proteomes" id="UP001417504">
    <property type="component" value="Unassembled WGS sequence"/>
</dbReference>
<dbReference type="SUPFAM" id="SSF52540">
    <property type="entry name" value="P-loop containing nucleoside triphosphate hydrolases"/>
    <property type="match status" value="1"/>
</dbReference>
<reference evidence="4 5" key="1">
    <citation type="submission" date="2024-01" db="EMBL/GenBank/DDBJ databases">
        <title>Genome assemblies of Stephania.</title>
        <authorList>
            <person name="Yang L."/>
        </authorList>
    </citation>
    <scope>NUCLEOTIDE SEQUENCE [LARGE SCALE GENOMIC DNA]</scope>
    <source>
        <strain evidence="4">QJT</strain>
        <tissue evidence="4">Leaf</tissue>
    </source>
</reference>
<dbReference type="Gene3D" id="3.40.50.300">
    <property type="entry name" value="P-loop containing nucleotide triphosphate hydrolases"/>
    <property type="match status" value="1"/>
</dbReference>
<dbReference type="GO" id="GO:0008312">
    <property type="term" value="F:7S RNA binding"/>
    <property type="evidence" value="ECO:0007669"/>
    <property type="project" value="TreeGrafter"/>
</dbReference>
<dbReference type="GO" id="GO:0030942">
    <property type="term" value="F:endoplasmic reticulum signal peptide binding"/>
    <property type="evidence" value="ECO:0007669"/>
    <property type="project" value="TreeGrafter"/>
</dbReference>
<comment type="caution">
    <text evidence="4">The sequence shown here is derived from an EMBL/GenBank/DDBJ whole genome shotgun (WGS) entry which is preliminary data.</text>
</comment>
<dbReference type="EMBL" id="JBBNAE010000001">
    <property type="protein sequence ID" value="KAK9153086.1"/>
    <property type="molecule type" value="Genomic_DNA"/>
</dbReference>
<evidence type="ECO:0000256" key="1">
    <source>
        <dbReference type="ARBA" id="ARBA00022741"/>
    </source>
</evidence>
<accession>A0AAP0PU59</accession>
<protein>
    <recommendedName>
        <fullName evidence="3">SRP54-type proteins GTP-binding domain-containing protein</fullName>
    </recommendedName>
</protein>
<evidence type="ECO:0000259" key="3">
    <source>
        <dbReference type="SMART" id="SM00962"/>
    </source>
</evidence>
<dbReference type="SMART" id="SM00962">
    <property type="entry name" value="SRP54"/>
    <property type="match status" value="1"/>
</dbReference>
<dbReference type="PANTHER" id="PTHR11564:SF5">
    <property type="entry name" value="SIGNAL RECOGNITION PARTICLE SUBUNIT SRP54"/>
    <property type="match status" value="1"/>
</dbReference>
<keyword evidence="5" id="KW-1185">Reference proteome</keyword>
<evidence type="ECO:0000313" key="4">
    <source>
        <dbReference type="EMBL" id="KAK9153086.1"/>
    </source>
</evidence>
<dbReference type="GO" id="GO:0005829">
    <property type="term" value="C:cytosol"/>
    <property type="evidence" value="ECO:0007669"/>
    <property type="project" value="TreeGrafter"/>
</dbReference>
<evidence type="ECO:0000313" key="5">
    <source>
        <dbReference type="Proteomes" id="UP001417504"/>
    </source>
</evidence>
<dbReference type="GO" id="GO:0006616">
    <property type="term" value="P:SRP-dependent cotranslational protein targeting to membrane, translocation"/>
    <property type="evidence" value="ECO:0007669"/>
    <property type="project" value="TreeGrafter"/>
</dbReference>
<dbReference type="GO" id="GO:0005786">
    <property type="term" value="C:signal recognition particle, endoplasmic reticulum targeting"/>
    <property type="evidence" value="ECO:0007669"/>
    <property type="project" value="TreeGrafter"/>
</dbReference>